<keyword evidence="7" id="KW-1185">Reference proteome</keyword>
<keyword evidence="2" id="KW-0479">Metal-binding</keyword>
<keyword evidence="4" id="KW-0456">Lyase</keyword>
<dbReference type="InterPro" id="IPR011057">
    <property type="entry name" value="Mss4-like_sf"/>
</dbReference>
<evidence type="ECO:0000313" key="7">
    <source>
        <dbReference type="Proteomes" id="UP000800094"/>
    </source>
</evidence>
<dbReference type="PANTHER" id="PTHR33337">
    <property type="entry name" value="GFA DOMAIN-CONTAINING PROTEIN"/>
    <property type="match status" value="1"/>
</dbReference>
<evidence type="ECO:0000256" key="2">
    <source>
        <dbReference type="ARBA" id="ARBA00022723"/>
    </source>
</evidence>
<accession>A0A6A6IX73</accession>
<dbReference type="InterPro" id="IPR006913">
    <property type="entry name" value="CENP-V/GFA"/>
</dbReference>
<dbReference type="GO" id="GO:0016846">
    <property type="term" value="F:carbon-sulfur lyase activity"/>
    <property type="evidence" value="ECO:0007669"/>
    <property type="project" value="InterPro"/>
</dbReference>
<dbReference type="OrthoDB" id="406544at2759"/>
<dbReference type="SUPFAM" id="SSF51316">
    <property type="entry name" value="Mss4-like"/>
    <property type="match status" value="1"/>
</dbReference>
<evidence type="ECO:0000256" key="4">
    <source>
        <dbReference type="ARBA" id="ARBA00023239"/>
    </source>
</evidence>
<evidence type="ECO:0000256" key="3">
    <source>
        <dbReference type="ARBA" id="ARBA00022833"/>
    </source>
</evidence>
<name>A0A6A6IX73_9PLEO</name>
<dbReference type="Gene3D" id="3.90.1590.10">
    <property type="entry name" value="glutathione-dependent formaldehyde- activating enzyme (gfa)"/>
    <property type="match status" value="1"/>
</dbReference>
<dbReference type="PROSITE" id="PS51891">
    <property type="entry name" value="CENP_V_GFA"/>
    <property type="match status" value="1"/>
</dbReference>
<dbReference type="GO" id="GO:0046872">
    <property type="term" value="F:metal ion binding"/>
    <property type="evidence" value="ECO:0007669"/>
    <property type="project" value="UniProtKB-KW"/>
</dbReference>
<comment type="similarity">
    <text evidence="1">Belongs to the Gfa family.</text>
</comment>
<proteinExistence type="inferred from homology"/>
<keyword evidence="3" id="KW-0862">Zinc</keyword>
<organism evidence="6 7">
    <name type="scientific">Trematosphaeria pertusa</name>
    <dbReference type="NCBI Taxonomy" id="390896"/>
    <lineage>
        <taxon>Eukaryota</taxon>
        <taxon>Fungi</taxon>
        <taxon>Dikarya</taxon>
        <taxon>Ascomycota</taxon>
        <taxon>Pezizomycotina</taxon>
        <taxon>Dothideomycetes</taxon>
        <taxon>Pleosporomycetidae</taxon>
        <taxon>Pleosporales</taxon>
        <taxon>Massarineae</taxon>
        <taxon>Trematosphaeriaceae</taxon>
        <taxon>Trematosphaeria</taxon>
    </lineage>
</organism>
<sequence length="177" mass="20017">MASAPPDFEALTGHCTCKSITYTLLAPPLVTHCCHCSWCQRETGTAFALNTVIECYNFRITSPTQPTVARNPSLSGIGQLVARCPTCCVAIYSHYSNVTATMFVRAGTLEEGSRQRVRPDVHIFTGAKVEWVDLSKEKERGVKVYEEYYEREDVWSEESMERRKKLLEWVEEQKGAV</sequence>
<dbReference type="GeneID" id="54573266"/>
<dbReference type="Proteomes" id="UP000800094">
    <property type="component" value="Unassembled WGS sequence"/>
</dbReference>
<reference evidence="6" key="1">
    <citation type="journal article" date="2020" name="Stud. Mycol.">
        <title>101 Dothideomycetes genomes: a test case for predicting lifestyles and emergence of pathogens.</title>
        <authorList>
            <person name="Haridas S."/>
            <person name="Albert R."/>
            <person name="Binder M."/>
            <person name="Bloem J."/>
            <person name="Labutti K."/>
            <person name="Salamov A."/>
            <person name="Andreopoulos B."/>
            <person name="Baker S."/>
            <person name="Barry K."/>
            <person name="Bills G."/>
            <person name="Bluhm B."/>
            <person name="Cannon C."/>
            <person name="Castanera R."/>
            <person name="Culley D."/>
            <person name="Daum C."/>
            <person name="Ezra D."/>
            <person name="Gonzalez J."/>
            <person name="Henrissat B."/>
            <person name="Kuo A."/>
            <person name="Liang C."/>
            <person name="Lipzen A."/>
            <person name="Lutzoni F."/>
            <person name="Magnuson J."/>
            <person name="Mondo S."/>
            <person name="Nolan M."/>
            <person name="Ohm R."/>
            <person name="Pangilinan J."/>
            <person name="Park H.-J."/>
            <person name="Ramirez L."/>
            <person name="Alfaro M."/>
            <person name="Sun H."/>
            <person name="Tritt A."/>
            <person name="Yoshinaga Y."/>
            <person name="Zwiers L.-H."/>
            <person name="Turgeon B."/>
            <person name="Goodwin S."/>
            <person name="Spatafora J."/>
            <person name="Crous P."/>
            <person name="Grigoriev I."/>
        </authorList>
    </citation>
    <scope>NUCLEOTIDE SEQUENCE</scope>
    <source>
        <strain evidence="6">CBS 122368</strain>
    </source>
</reference>
<dbReference type="PANTHER" id="PTHR33337:SF33">
    <property type="entry name" value="CENP-V_GFA DOMAIN-CONTAINING PROTEIN"/>
    <property type="match status" value="1"/>
</dbReference>
<protein>
    <recommendedName>
        <fullName evidence="5">CENP-V/GFA domain-containing protein</fullName>
    </recommendedName>
</protein>
<evidence type="ECO:0000313" key="6">
    <source>
        <dbReference type="EMBL" id="KAF2254966.1"/>
    </source>
</evidence>
<gene>
    <name evidence="6" type="ORF">BU26DRAFT_148624</name>
</gene>
<feature type="domain" description="CENP-V/GFA" evidence="5">
    <location>
        <begin position="11"/>
        <end position="146"/>
    </location>
</feature>
<evidence type="ECO:0000256" key="1">
    <source>
        <dbReference type="ARBA" id="ARBA00005495"/>
    </source>
</evidence>
<dbReference type="EMBL" id="ML987190">
    <property type="protein sequence ID" value="KAF2254966.1"/>
    <property type="molecule type" value="Genomic_DNA"/>
</dbReference>
<evidence type="ECO:0000259" key="5">
    <source>
        <dbReference type="PROSITE" id="PS51891"/>
    </source>
</evidence>
<dbReference type="Pfam" id="PF04828">
    <property type="entry name" value="GFA"/>
    <property type="match status" value="1"/>
</dbReference>
<dbReference type="AlphaFoldDB" id="A0A6A6IX73"/>
<dbReference type="RefSeq" id="XP_033689970.1">
    <property type="nucleotide sequence ID" value="XM_033819936.1"/>
</dbReference>